<feature type="transmembrane region" description="Helical" evidence="1">
    <location>
        <begin position="12"/>
        <end position="42"/>
    </location>
</feature>
<name>S2W128_9ACTN</name>
<evidence type="ECO:0000313" key="3">
    <source>
        <dbReference type="Proteomes" id="UP000014417"/>
    </source>
</evidence>
<proteinExistence type="predicted"/>
<organism evidence="2 3">
    <name type="scientific">Propionimicrobium lymphophilum ACS-093-V-SCH5</name>
    <dbReference type="NCBI Taxonomy" id="883161"/>
    <lineage>
        <taxon>Bacteria</taxon>
        <taxon>Bacillati</taxon>
        <taxon>Actinomycetota</taxon>
        <taxon>Actinomycetes</taxon>
        <taxon>Propionibacteriales</taxon>
        <taxon>Propionibacteriaceae</taxon>
        <taxon>Propionimicrobium</taxon>
    </lineage>
</organism>
<accession>S2W128</accession>
<dbReference type="RefSeq" id="WP_016455981.1">
    <property type="nucleotide sequence ID" value="NZ_KE150269.1"/>
</dbReference>
<dbReference type="EMBL" id="AGZR01000006">
    <property type="protein sequence ID" value="EPD32841.1"/>
    <property type="molecule type" value="Genomic_DNA"/>
</dbReference>
<comment type="caution">
    <text evidence="2">The sequence shown here is derived from an EMBL/GenBank/DDBJ whole genome shotgun (WGS) entry which is preliminary data.</text>
</comment>
<dbReference type="Proteomes" id="UP000014417">
    <property type="component" value="Unassembled WGS sequence"/>
</dbReference>
<gene>
    <name evidence="2" type="ORF">HMPREF9306_01148</name>
</gene>
<evidence type="ECO:0000313" key="2">
    <source>
        <dbReference type="EMBL" id="EPD32841.1"/>
    </source>
</evidence>
<keyword evidence="1" id="KW-0472">Membrane</keyword>
<keyword evidence="3" id="KW-1185">Reference proteome</keyword>
<dbReference type="AlphaFoldDB" id="S2W128"/>
<evidence type="ECO:0000256" key="1">
    <source>
        <dbReference type="SAM" id="Phobius"/>
    </source>
</evidence>
<dbReference type="STRING" id="883161.HMPREF9306_01148"/>
<dbReference type="OrthoDB" id="3177419at2"/>
<keyword evidence="1" id="KW-1133">Transmembrane helix</keyword>
<protein>
    <submittedName>
        <fullName evidence="2">Uncharacterized protein</fullName>
    </submittedName>
</protein>
<dbReference type="HOGENOM" id="CLU_176213_1_1_11"/>
<keyword evidence="1" id="KW-0812">Transmembrane</keyword>
<sequence>MIVEFLINIVREFALVLIVGLVLGAGLPVLYSVGIRLLAWGAGAERGDTPEHPGPKHKAGRVLAYIIFTVVGLTVLLGISVIVLSGFGLKLGF</sequence>
<reference evidence="2 3" key="1">
    <citation type="submission" date="2013-04" db="EMBL/GenBank/DDBJ databases">
        <title>The Genome Sequence of Propionimicrobium lymphophilum ACS-093-V-SCH5.</title>
        <authorList>
            <consortium name="The Broad Institute Genomics Platform"/>
            <person name="Earl A."/>
            <person name="Ward D."/>
            <person name="Feldgarden M."/>
            <person name="Gevers D."/>
            <person name="Saerens B."/>
            <person name="Vaneechoutte M."/>
            <person name="Walker B."/>
            <person name="Young S."/>
            <person name="Zeng Q."/>
            <person name="Gargeya S."/>
            <person name="Fitzgerald M."/>
            <person name="Haas B."/>
            <person name="Abouelleil A."/>
            <person name="Allen A.W."/>
            <person name="Alvarado L."/>
            <person name="Arachchi H.M."/>
            <person name="Berlin A.M."/>
            <person name="Chapman S.B."/>
            <person name="Gainer-Dewar J."/>
            <person name="Goldberg J."/>
            <person name="Griggs A."/>
            <person name="Gujja S."/>
            <person name="Hansen M."/>
            <person name="Howarth C."/>
            <person name="Imamovic A."/>
            <person name="Ireland A."/>
            <person name="Larimer J."/>
            <person name="McCowan C."/>
            <person name="Murphy C."/>
            <person name="Pearson M."/>
            <person name="Poon T.W."/>
            <person name="Priest M."/>
            <person name="Roberts A."/>
            <person name="Saif S."/>
            <person name="Shea T."/>
            <person name="Sisk P."/>
            <person name="Sykes S."/>
            <person name="Wortman J."/>
            <person name="Nusbaum C."/>
            <person name="Birren B."/>
        </authorList>
    </citation>
    <scope>NUCLEOTIDE SEQUENCE [LARGE SCALE GENOMIC DNA]</scope>
    <source>
        <strain evidence="2 3">ACS-093-V-SCH5</strain>
    </source>
</reference>
<feature type="transmembrane region" description="Helical" evidence="1">
    <location>
        <begin position="62"/>
        <end position="89"/>
    </location>
</feature>